<proteinExistence type="inferred from homology"/>
<dbReference type="InterPro" id="IPR036259">
    <property type="entry name" value="MFS_trans_sf"/>
</dbReference>
<reference evidence="9 10" key="1">
    <citation type="journal article" date="2023" name="Sci. Data">
        <title>Genome assembly of the Korean intertidal mud-creeper Batillaria attramentaria.</title>
        <authorList>
            <person name="Patra A.K."/>
            <person name="Ho P.T."/>
            <person name="Jun S."/>
            <person name="Lee S.J."/>
            <person name="Kim Y."/>
            <person name="Won Y.J."/>
        </authorList>
    </citation>
    <scope>NUCLEOTIDE SEQUENCE [LARGE SCALE GENOMIC DNA]</scope>
    <source>
        <strain evidence="9">Wonlab-2016</strain>
    </source>
</reference>
<feature type="region of interest" description="Disordered" evidence="7">
    <location>
        <begin position="29"/>
        <end position="63"/>
    </location>
</feature>
<feature type="transmembrane region" description="Helical" evidence="8">
    <location>
        <begin position="160"/>
        <end position="180"/>
    </location>
</feature>
<dbReference type="PANTHER" id="PTHR10332:SF88">
    <property type="entry name" value="EQUILIBRATIVE NUCLEOSIDE TRANSPORTER 1, ISOFORM A"/>
    <property type="match status" value="1"/>
</dbReference>
<dbReference type="PANTHER" id="PTHR10332">
    <property type="entry name" value="EQUILIBRATIVE NUCLEOSIDE TRANSPORTER"/>
    <property type="match status" value="1"/>
</dbReference>
<dbReference type="InterPro" id="IPR002259">
    <property type="entry name" value="Eqnu_transpt"/>
</dbReference>
<dbReference type="SUPFAM" id="SSF103473">
    <property type="entry name" value="MFS general substrate transporter"/>
    <property type="match status" value="1"/>
</dbReference>
<keyword evidence="5 8" id="KW-1133">Transmembrane helix</keyword>
<evidence type="ECO:0000313" key="9">
    <source>
        <dbReference type="EMBL" id="KAK7492280.1"/>
    </source>
</evidence>
<evidence type="ECO:0000256" key="3">
    <source>
        <dbReference type="ARBA" id="ARBA00022448"/>
    </source>
</evidence>
<evidence type="ECO:0000256" key="4">
    <source>
        <dbReference type="ARBA" id="ARBA00022692"/>
    </source>
</evidence>
<gene>
    <name evidence="9" type="ORF">BaRGS_00016377</name>
</gene>
<feature type="transmembrane region" description="Helical" evidence="8">
    <location>
        <begin position="432"/>
        <end position="455"/>
    </location>
</feature>
<comment type="caution">
    <text evidence="9">The sequence shown here is derived from an EMBL/GenBank/DDBJ whole genome shotgun (WGS) entry which is preliminary data.</text>
</comment>
<evidence type="ECO:0000256" key="2">
    <source>
        <dbReference type="ARBA" id="ARBA00007965"/>
    </source>
</evidence>
<evidence type="ECO:0000256" key="6">
    <source>
        <dbReference type="ARBA" id="ARBA00023136"/>
    </source>
</evidence>
<feature type="compositionally biased region" description="Basic residues" evidence="7">
    <location>
        <begin position="53"/>
        <end position="62"/>
    </location>
</feature>
<evidence type="ECO:0000256" key="1">
    <source>
        <dbReference type="ARBA" id="ARBA00004141"/>
    </source>
</evidence>
<comment type="subcellular location">
    <subcellularLocation>
        <location evidence="1">Membrane</location>
        <topology evidence="1">Multi-pass membrane protein</topology>
    </subcellularLocation>
</comment>
<evidence type="ECO:0000256" key="7">
    <source>
        <dbReference type="SAM" id="MobiDB-lite"/>
    </source>
</evidence>
<feature type="transmembrane region" description="Helical" evidence="8">
    <location>
        <begin position="395"/>
        <end position="412"/>
    </location>
</feature>
<comment type="similarity">
    <text evidence="2">Belongs to the SLC29A/ENT transporter (TC 2.A.57) family.</text>
</comment>
<evidence type="ECO:0008006" key="11">
    <source>
        <dbReference type="Google" id="ProtNLM"/>
    </source>
</evidence>
<dbReference type="GO" id="GO:0015858">
    <property type="term" value="P:nucleoside transport"/>
    <property type="evidence" value="ECO:0007669"/>
    <property type="project" value="UniProtKB-ARBA"/>
</dbReference>
<feature type="transmembrane region" description="Helical" evidence="8">
    <location>
        <begin position="192"/>
        <end position="220"/>
    </location>
</feature>
<dbReference type="PIRSF" id="PIRSF016379">
    <property type="entry name" value="ENT"/>
    <property type="match status" value="1"/>
</dbReference>
<keyword evidence="3" id="KW-0813">Transport</keyword>
<organism evidence="9 10">
    <name type="scientific">Batillaria attramentaria</name>
    <dbReference type="NCBI Taxonomy" id="370345"/>
    <lineage>
        <taxon>Eukaryota</taxon>
        <taxon>Metazoa</taxon>
        <taxon>Spiralia</taxon>
        <taxon>Lophotrochozoa</taxon>
        <taxon>Mollusca</taxon>
        <taxon>Gastropoda</taxon>
        <taxon>Caenogastropoda</taxon>
        <taxon>Sorbeoconcha</taxon>
        <taxon>Cerithioidea</taxon>
        <taxon>Batillariidae</taxon>
        <taxon>Batillaria</taxon>
    </lineage>
</organism>
<protein>
    <recommendedName>
        <fullName evidence="11">Equilibrative nucleoside transporter 1</fullName>
    </recommendedName>
</protein>
<feature type="transmembrane region" description="Helical" evidence="8">
    <location>
        <begin position="232"/>
        <end position="251"/>
    </location>
</feature>
<evidence type="ECO:0000256" key="8">
    <source>
        <dbReference type="SAM" id="Phobius"/>
    </source>
</evidence>
<keyword evidence="4 8" id="KW-0812">Transmembrane</keyword>
<dbReference type="Pfam" id="PF01733">
    <property type="entry name" value="Nucleoside_tran"/>
    <property type="match status" value="1"/>
</dbReference>
<evidence type="ECO:0000256" key="5">
    <source>
        <dbReference type="ARBA" id="ARBA00022989"/>
    </source>
</evidence>
<dbReference type="GO" id="GO:0022857">
    <property type="term" value="F:transmembrane transporter activity"/>
    <property type="evidence" value="ECO:0007669"/>
    <property type="project" value="UniProtKB-ARBA"/>
</dbReference>
<accession>A0ABD0KZK7</accession>
<dbReference type="PRINTS" id="PR01130">
    <property type="entry name" value="DERENTRNSPRT"/>
</dbReference>
<feature type="transmembrane region" description="Helical" evidence="8">
    <location>
        <begin position="467"/>
        <end position="493"/>
    </location>
</feature>
<sequence length="494" mass="54443">MTVASEVRGSFGSSVDSITLSDRIVMKDKGKRAVAHSDNTKKKRGPVAPTPVKGKKKGRKKKSIDEPVGITDRYNAVFIIFNFLGIASLLPWNFFTTAKKYFDYKFRNTSLPPGTPFDSEDVATDLQTSFESYLAISSMLSNLIFMFFTMLCVRNISLNVRMVVSSAVIIIIFTMTVVLVNVDTDSWQFGFFLLTMISAAIMVGLTSVMTGSIFGLSCLFPSRYTRSAMSGQALGGTLAAVAMIVALAAGEDERNSAFGYFVSATVASVLALVAYFSLYYLKYSKYFLVNQEDNKICEVNEEMPSYRDLLTQRQYFASIISKVWPYCTTVCLVFFVTLACYPGLASIIKSVNYEAGDAWTDKYFSAVVCFLLFNVGDWVGRSVTSWVHVPRNGQGKLMMVLAVLRVAFLPLLMLCNAKPHDRQLPVILNSDIFPIVFILLLGLTNGYLSTLAMVYGPTHVRLEQAEGAGLVMTFGLVLGLACGSFFSLLLIALV</sequence>
<dbReference type="AlphaFoldDB" id="A0ABD0KZK7"/>
<feature type="transmembrane region" description="Helical" evidence="8">
    <location>
        <begin position="133"/>
        <end position="153"/>
    </location>
</feature>
<feature type="transmembrane region" description="Helical" evidence="8">
    <location>
        <begin position="76"/>
        <end position="95"/>
    </location>
</feature>
<feature type="transmembrane region" description="Helical" evidence="8">
    <location>
        <begin position="257"/>
        <end position="281"/>
    </location>
</feature>
<dbReference type="Proteomes" id="UP001519460">
    <property type="component" value="Unassembled WGS sequence"/>
</dbReference>
<keyword evidence="10" id="KW-1185">Reference proteome</keyword>
<name>A0ABD0KZK7_9CAEN</name>
<dbReference type="EMBL" id="JACVVK020000104">
    <property type="protein sequence ID" value="KAK7492280.1"/>
    <property type="molecule type" value="Genomic_DNA"/>
</dbReference>
<keyword evidence="6 8" id="KW-0472">Membrane</keyword>
<evidence type="ECO:0000313" key="10">
    <source>
        <dbReference type="Proteomes" id="UP001519460"/>
    </source>
</evidence>
<feature type="transmembrane region" description="Helical" evidence="8">
    <location>
        <begin position="323"/>
        <end position="344"/>
    </location>
</feature>
<dbReference type="GO" id="GO:0016020">
    <property type="term" value="C:membrane"/>
    <property type="evidence" value="ECO:0007669"/>
    <property type="project" value="UniProtKB-SubCell"/>
</dbReference>